<evidence type="ECO:0000313" key="2">
    <source>
        <dbReference type="Proteomes" id="UP000286482"/>
    </source>
</evidence>
<dbReference type="OrthoDB" id="6197979at2"/>
<comment type="caution">
    <text evidence="1">The sequence shown here is derived from an EMBL/GenBank/DDBJ whole genome shotgun (WGS) entry which is preliminary data.</text>
</comment>
<sequence>MDAGNLLRLDPNIVLGIVNEKLRLECFSLDELTSMFGIQDRQLETKLELIGYRYDVISNQFKAY</sequence>
<dbReference type="Proteomes" id="UP000286482">
    <property type="component" value="Unassembled WGS sequence"/>
</dbReference>
<protein>
    <submittedName>
        <fullName evidence="1">DUF4250 domain-containing protein</fullName>
    </submittedName>
</protein>
<dbReference type="AlphaFoldDB" id="A0A420E6K6"/>
<dbReference type="EMBL" id="RAQO01000009">
    <property type="protein sequence ID" value="RKF14247.1"/>
    <property type="molecule type" value="Genomic_DNA"/>
</dbReference>
<name>A0A420E6K6_9ALTE</name>
<evidence type="ECO:0000313" key="1">
    <source>
        <dbReference type="EMBL" id="RKF14247.1"/>
    </source>
</evidence>
<dbReference type="RefSeq" id="WP_120356058.1">
    <property type="nucleotide sequence ID" value="NZ_RAQO01000009.1"/>
</dbReference>
<organism evidence="1 2">
    <name type="scientific">Alginatibacterium sediminis</name>
    <dbReference type="NCBI Taxonomy" id="2164068"/>
    <lineage>
        <taxon>Bacteria</taxon>
        <taxon>Pseudomonadati</taxon>
        <taxon>Pseudomonadota</taxon>
        <taxon>Gammaproteobacteria</taxon>
        <taxon>Alteromonadales</taxon>
        <taxon>Alteromonadaceae</taxon>
        <taxon>Alginatibacterium</taxon>
    </lineage>
</organism>
<proteinExistence type="predicted"/>
<dbReference type="Pfam" id="PF14056">
    <property type="entry name" value="DUF4250"/>
    <property type="match status" value="1"/>
</dbReference>
<gene>
    <name evidence="1" type="ORF">DBZ36_16380</name>
</gene>
<reference evidence="1 2" key="1">
    <citation type="submission" date="2018-09" db="EMBL/GenBank/DDBJ databases">
        <authorList>
            <person name="Wang Z."/>
        </authorList>
    </citation>
    <scope>NUCLEOTIDE SEQUENCE [LARGE SCALE GENOMIC DNA]</scope>
    <source>
        <strain evidence="1 2">ALS 81</strain>
    </source>
</reference>
<accession>A0A420E6K6</accession>
<dbReference type="InterPro" id="IPR025346">
    <property type="entry name" value="DUF4250"/>
</dbReference>
<keyword evidence="2" id="KW-1185">Reference proteome</keyword>